<name>A0A6D2K2K4_9BRAS</name>
<dbReference type="Proteomes" id="UP000467841">
    <property type="component" value="Unassembled WGS sequence"/>
</dbReference>
<evidence type="ECO:0000313" key="2">
    <source>
        <dbReference type="Proteomes" id="UP000467841"/>
    </source>
</evidence>
<keyword evidence="2" id="KW-1185">Reference proteome</keyword>
<reference evidence="1" key="1">
    <citation type="submission" date="2020-01" db="EMBL/GenBank/DDBJ databases">
        <authorList>
            <person name="Mishra B."/>
        </authorList>
    </citation>
    <scope>NUCLEOTIDE SEQUENCE [LARGE SCALE GENOMIC DNA]</scope>
</reference>
<gene>
    <name evidence="1" type="ORF">MERR_LOCUS33718</name>
</gene>
<dbReference type="EMBL" id="CACVBM020001349">
    <property type="protein sequence ID" value="CAA7046483.1"/>
    <property type="molecule type" value="Genomic_DNA"/>
</dbReference>
<accession>A0A6D2K2K4</accession>
<comment type="caution">
    <text evidence="1">The sequence shown here is derived from an EMBL/GenBank/DDBJ whole genome shotgun (WGS) entry which is preliminary data.</text>
</comment>
<proteinExistence type="predicted"/>
<sequence length="81" mass="9283">MLASIELFRSIESFIASFSFQSVDHDTSGKEIQKLSLSPWKRPLEIIYDLWANARDENIDCAYEALDGKKIYLSGVSQTFF</sequence>
<dbReference type="OrthoDB" id="300289at2759"/>
<organism evidence="1 2">
    <name type="scientific">Microthlaspi erraticum</name>
    <dbReference type="NCBI Taxonomy" id="1685480"/>
    <lineage>
        <taxon>Eukaryota</taxon>
        <taxon>Viridiplantae</taxon>
        <taxon>Streptophyta</taxon>
        <taxon>Embryophyta</taxon>
        <taxon>Tracheophyta</taxon>
        <taxon>Spermatophyta</taxon>
        <taxon>Magnoliopsida</taxon>
        <taxon>eudicotyledons</taxon>
        <taxon>Gunneridae</taxon>
        <taxon>Pentapetalae</taxon>
        <taxon>rosids</taxon>
        <taxon>malvids</taxon>
        <taxon>Brassicales</taxon>
        <taxon>Brassicaceae</taxon>
        <taxon>Coluteocarpeae</taxon>
        <taxon>Microthlaspi</taxon>
    </lineage>
</organism>
<protein>
    <submittedName>
        <fullName evidence="1">Uncharacterized protein</fullName>
    </submittedName>
</protein>
<evidence type="ECO:0000313" key="1">
    <source>
        <dbReference type="EMBL" id="CAA7046483.1"/>
    </source>
</evidence>
<dbReference type="AlphaFoldDB" id="A0A6D2K2K4"/>